<dbReference type="InterPro" id="IPR042970">
    <property type="entry name" value="NUDT18_NUDIX"/>
</dbReference>
<evidence type="ECO:0000256" key="4">
    <source>
        <dbReference type="ARBA" id="ARBA00022723"/>
    </source>
</evidence>
<reference evidence="10" key="2">
    <citation type="submission" date="2020-05" db="UniProtKB">
        <authorList>
            <consortium name="EnsemblMetazoa"/>
        </authorList>
    </citation>
    <scope>IDENTIFICATION</scope>
    <source>
        <strain evidence="10">IAEA</strain>
    </source>
</reference>
<evidence type="ECO:0000256" key="7">
    <source>
        <dbReference type="ARBA" id="ARBA00023211"/>
    </source>
</evidence>
<protein>
    <recommendedName>
        <fullName evidence="9">Nudix hydrolase domain-containing protein</fullName>
    </recommendedName>
</protein>
<comment type="cofactor">
    <cofactor evidence="1">
        <name>Mn(2+)</name>
        <dbReference type="ChEBI" id="CHEBI:29035"/>
    </cofactor>
</comment>
<comment type="cofactor">
    <cofactor evidence="2">
        <name>Mg(2+)</name>
        <dbReference type="ChEBI" id="CHEBI:18420"/>
    </cofactor>
</comment>
<dbReference type="InterPro" id="IPR020084">
    <property type="entry name" value="NUDIX_hydrolase_CS"/>
</dbReference>
<organism evidence="10 11">
    <name type="scientific">Glossina pallidipes</name>
    <name type="common">Tsetse fly</name>
    <dbReference type="NCBI Taxonomy" id="7398"/>
    <lineage>
        <taxon>Eukaryota</taxon>
        <taxon>Metazoa</taxon>
        <taxon>Ecdysozoa</taxon>
        <taxon>Arthropoda</taxon>
        <taxon>Hexapoda</taxon>
        <taxon>Insecta</taxon>
        <taxon>Pterygota</taxon>
        <taxon>Neoptera</taxon>
        <taxon>Endopterygota</taxon>
        <taxon>Diptera</taxon>
        <taxon>Brachycera</taxon>
        <taxon>Muscomorpha</taxon>
        <taxon>Hippoboscoidea</taxon>
        <taxon>Glossinidae</taxon>
        <taxon>Glossina</taxon>
    </lineage>
</organism>
<keyword evidence="7" id="KW-0464">Manganese</keyword>
<dbReference type="Proteomes" id="UP000092445">
    <property type="component" value="Unassembled WGS sequence"/>
</dbReference>
<feature type="domain" description="Nudix hydrolase" evidence="9">
    <location>
        <begin position="93"/>
        <end position="218"/>
    </location>
</feature>
<dbReference type="Gene3D" id="3.90.79.10">
    <property type="entry name" value="Nucleoside Triphosphate Pyrophosphohydrolase"/>
    <property type="match status" value="1"/>
</dbReference>
<dbReference type="VEuPathDB" id="VectorBase:GPAI028672"/>
<dbReference type="STRING" id="7398.A0A1A9ZY51"/>
<dbReference type="GO" id="GO:0046872">
    <property type="term" value="F:metal ion binding"/>
    <property type="evidence" value="ECO:0007669"/>
    <property type="project" value="UniProtKB-KW"/>
</dbReference>
<dbReference type="SUPFAM" id="SSF55811">
    <property type="entry name" value="Nudix"/>
    <property type="match status" value="1"/>
</dbReference>
<evidence type="ECO:0000256" key="3">
    <source>
        <dbReference type="ARBA" id="ARBA00005582"/>
    </source>
</evidence>
<evidence type="ECO:0000259" key="9">
    <source>
        <dbReference type="PROSITE" id="PS51462"/>
    </source>
</evidence>
<evidence type="ECO:0000313" key="10">
    <source>
        <dbReference type="EnsemblMetazoa" id="GPAI028672-PA"/>
    </source>
</evidence>
<evidence type="ECO:0000256" key="2">
    <source>
        <dbReference type="ARBA" id="ARBA00001946"/>
    </source>
</evidence>
<dbReference type="PANTHER" id="PTHR22769">
    <property type="entry name" value="MUTT/NUDIX HYDROLASE"/>
    <property type="match status" value="1"/>
</dbReference>
<evidence type="ECO:0000256" key="1">
    <source>
        <dbReference type="ARBA" id="ARBA00001936"/>
    </source>
</evidence>
<dbReference type="InterPro" id="IPR000086">
    <property type="entry name" value="NUDIX_hydrolase_dom"/>
</dbReference>
<dbReference type="EnsemblMetazoa" id="GPAI028672-RA">
    <property type="protein sequence ID" value="GPAI028672-PA"/>
    <property type="gene ID" value="GPAI028672"/>
</dbReference>
<dbReference type="GO" id="GO:0044715">
    <property type="term" value="F:8-oxo-dGDP phosphatase activity"/>
    <property type="evidence" value="ECO:0007669"/>
    <property type="project" value="TreeGrafter"/>
</dbReference>
<dbReference type="PRINTS" id="PR00502">
    <property type="entry name" value="NUDIXFAMILY"/>
</dbReference>
<comment type="similarity">
    <text evidence="3 8">Belongs to the Nudix hydrolase family.</text>
</comment>
<reference evidence="11" key="1">
    <citation type="submission" date="2014-03" db="EMBL/GenBank/DDBJ databases">
        <authorList>
            <person name="Aksoy S."/>
            <person name="Warren W."/>
            <person name="Wilson R.K."/>
        </authorList>
    </citation>
    <scope>NUCLEOTIDE SEQUENCE [LARGE SCALE GENOMIC DNA]</scope>
    <source>
        <strain evidence="11">IAEA</strain>
    </source>
</reference>
<dbReference type="Pfam" id="PF00293">
    <property type="entry name" value="NUDIX"/>
    <property type="match status" value="1"/>
</dbReference>
<evidence type="ECO:0000313" key="11">
    <source>
        <dbReference type="Proteomes" id="UP000092445"/>
    </source>
</evidence>
<proteinExistence type="inferred from homology"/>
<keyword evidence="6" id="KW-0460">Magnesium</keyword>
<keyword evidence="5 8" id="KW-0378">Hydrolase</keyword>
<dbReference type="CDD" id="cd04671">
    <property type="entry name" value="NUDIX_8DGDPP_Nudt18"/>
    <property type="match status" value="1"/>
</dbReference>
<dbReference type="PANTHER" id="PTHR22769:SF56">
    <property type="entry name" value="8-OXO-DGDP PHOSPHATASE NUDT18"/>
    <property type="match status" value="1"/>
</dbReference>
<evidence type="ECO:0000256" key="8">
    <source>
        <dbReference type="RuleBase" id="RU003476"/>
    </source>
</evidence>
<dbReference type="GO" id="GO:0044716">
    <property type="term" value="F:8-oxo-GDP phosphatase activity"/>
    <property type="evidence" value="ECO:0007669"/>
    <property type="project" value="TreeGrafter"/>
</dbReference>
<keyword evidence="11" id="KW-1185">Reference proteome</keyword>
<evidence type="ECO:0000256" key="5">
    <source>
        <dbReference type="ARBA" id="ARBA00022801"/>
    </source>
</evidence>
<dbReference type="InterPro" id="IPR020476">
    <property type="entry name" value="Nudix_hydrolase"/>
</dbReference>
<dbReference type="PROSITE" id="PS51462">
    <property type="entry name" value="NUDIX"/>
    <property type="match status" value="1"/>
</dbReference>
<dbReference type="AlphaFoldDB" id="A0A1A9ZY51"/>
<keyword evidence="4" id="KW-0479">Metal-binding</keyword>
<dbReference type="PROSITE" id="PS00893">
    <property type="entry name" value="NUDIX_BOX"/>
    <property type="match status" value="1"/>
</dbReference>
<sequence>MWSIVNLRFNHLNDFLLSLPYLRLLELKSMPQTQMNSLPSIEQKLLSVIAGHDLGDITQELCDFSLEEQNATAEAQGIQPTAASDFIPVLGKTVTYIVACVLINDNDEVLAMQEAKKSCAGKWYLPAGRMEIGENICEAAIREVYEETGLNVEMNTVLAVEAAGGSWFRFVLTGLVTGGSLKTIAQADKESLQAKWVADITQLPLRAHDILNLIETGKAYKHRNDGTSTQLWHPETLPTRYAHHKNYLRVVAVIRKRATNALNVLVSEKNVHHFPTVEVHPQRSLHSTLRKFMIELFGAELPQHRPHGILSIEHQASPKPHTTDGICLNVLVVFRPALEEVSLIGKCTWHELSKTLEDKLGQILSSKHSTIPLNVIK</sequence>
<dbReference type="InterPro" id="IPR015797">
    <property type="entry name" value="NUDIX_hydrolase-like_dom_sf"/>
</dbReference>
<evidence type="ECO:0000256" key="6">
    <source>
        <dbReference type="ARBA" id="ARBA00022842"/>
    </source>
</evidence>
<accession>A0A1A9ZY51</accession>
<name>A0A1A9ZY51_GLOPL</name>